<accession>H1KX11</accession>
<keyword evidence="2" id="KW-1185">Reference proteome</keyword>
<evidence type="ECO:0000313" key="1">
    <source>
        <dbReference type="EMBL" id="EHP88837.1"/>
    </source>
</evidence>
<sequence length="130" mass="15105">MENENFKKVVDILAKYKDTDKFKIKVGKNGVGIGIHKSVEEELEKHEIPKSEIELAIRRIVDILGKKITEDKEPEENIEKYVIEKLYSNELRKKYLLLLTQINPVFDNIEIITTLKEKDGVSLKSHTIKI</sequence>
<reference evidence="1 2" key="1">
    <citation type="submission" date="2011-09" db="EMBL/GenBank/DDBJ databases">
        <title>The draft genome of Methanotorris formicicus Mc-S-70.</title>
        <authorList>
            <consortium name="US DOE Joint Genome Institute (JGI-PGF)"/>
            <person name="Lucas S."/>
            <person name="Han J."/>
            <person name="Lapidus A."/>
            <person name="Cheng J.-F."/>
            <person name="Goodwin L."/>
            <person name="Pitluck S."/>
            <person name="Peters L."/>
            <person name="Land M.L."/>
            <person name="Hauser L."/>
            <person name="Sieprawska-Lupa M."/>
            <person name="Takai K."/>
            <person name="Miyazaki J."/>
            <person name="Whitman W."/>
            <person name="Woyke T.J."/>
        </authorList>
    </citation>
    <scope>NUCLEOTIDE SEQUENCE [LARGE SCALE GENOMIC DNA]</scope>
    <source>
        <strain evidence="1 2">Mc-S-70</strain>
    </source>
</reference>
<name>H1KX11_9EURY</name>
<dbReference type="AlphaFoldDB" id="H1KX11"/>
<dbReference type="EMBL" id="AGJL01000005">
    <property type="protein sequence ID" value="EHP88837.1"/>
    <property type="molecule type" value="Genomic_DNA"/>
</dbReference>
<dbReference type="RefSeq" id="WP_007043780.1">
    <property type="nucleotide sequence ID" value="NZ_AGJL01000005.1"/>
</dbReference>
<dbReference type="Proteomes" id="UP000003706">
    <property type="component" value="Unassembled WGS sequence"/>
</dbReference>
<proteinExistence type="predicted"/>
<gene>
    <name evidence="1" type="ORF">MetfoDRAFT_0334</name>
</gene>
<comment type="caution">
    <text evidence="1">The sequence shown here is derived from an EMBL/GenBank/DDBJ whole genome shotgun (WGS) entry which is preliminary data.</text>
</comment>
<organism evidence="1 2">
    <name type="scientific">Methanotorris formicicus Mc-S-70</name>
    <dbReference type="NCBI Taxonomy" id="647171"/>
    <lineage>
        <taxon>Archaea</taxon>
        <taxon>Methanobacteriati</taxon>
        <taxon>Methanobacteriota</taxon>
        <taxon>Methanomada group</taxon>
        <taxon>Methanococci</taxon>
        <taxon>Methanococcales</taxon>
        <taxon>Methanocaldococcaceae</taxon>
        <taxon>Methanotorris</taxon>
    </lineage>
</organism>
<dbReference type="STRING" id="647171.MetfoDRAFT_0334"/>
<evidence type="ECO:0000313" key="2">
    <source>
        <dbReference type="Proteomes" id="UP000003706"/>
    </source>
</evidence>
<protein>
    <submittedName>
        <fullName evidence="1">Uncharacterized protein</fullName>
    </submittedName>
</protein>